<protein>
    <submittedName>
        <fullName evidence="1">Uncharacterized protein</fullName>
    </submittedName>
</protein>
<evidence type="ECO:0000313" key="1">
    <source>
        <dbReference type="EMBL" id="KKU04291.1"/>
    </source>
</evidence>
<dbReference type="EMBL" id="LCKT01000023">
    <property type="protein sequence ID" value="KKU04291.1"/>
    <property type="molecule type" value="Genomic_DNA"/>
</dbReference>
<name>A0A0G1M7R6_9BACT</name>
<sequence>MEMLAVLAIAAILFVFVYEVFVNYNRGQALEKSSAGVAAILNEARGKTLAGRGAAQYGVHFASDSVTFFLGAVYNSSDPNNKTERLNSLAEISGINLNGGGSDAIFEKLTGATNQFGTIIVRNKNNPAQTMTITIYQTGLIETK</sequence>
<accession>A0A0G1M7R6</accession>
<comment type="caution">
    <text evidence="1">The sequence shown here is derived from an EMBL/GenBank/DDBJ whole genome shotgun (WGS) entry which is preliminary data.</text>
</comment>
<dbReference type="AlphaFoldDB" id="A0A0G1M7R6"/>
<gene>
    <name evidence="1" type="ORF">UX06_C0023G0006</name>
</gene>
<evidence type="ECO:0000313" key="2">
    <source>
        <dbReference type="Proteomes" id="UP000034696"/>
    </source>
</evidence>
<proteinExistence type="predicted"/>
<reference evidence="1 2" key="1">
    <citation type="journal article" date="2015" name="Nature">
        <title>rRNA introns, odd ribosomes, and small enigmatic genomes across a large radiation of phyla.</title>
        <authorList>
            <person name="Brown C.T."/>
            <person name="Hug L.A."/>
            <person name="Thomas B.C."/>
            <person name="Sharon I."/>
            <person name="Castelle C.J."/>
            <person name="Singh A."/>
            <person name="Wilkins M.J."/>
            <person name="Williams K.H."/>
            <person name="Banfield J.F."/>
        </authorList>
    </citation>
    <scope>NUCLEOTIDE SEQUENCE [LARGE SCALE GENOMIC DNA]</scope>
</reference>
<organism evidence="1 2">
    <name type="scientific">Candidatus Giovannonibacteria bacterium GW2011_GWA2_45_21</name>
    <dbReference type="NCBI Taxonomy" id="1618649"/>
    <lineage>
        <taxon>Bacteria</taxon>
        <taxon>Candidatus Giovannoniibacteriota</taxon>
    </lineage>
</organism>
<dbReference type="Proteomes" id="UP000034696">
    <property type="component" value="Unassembled WGS sequence"/>
</dbReference>